<feature type="compositionally biased region" description="Basic and acidic residues" evidence="1">
    <location>
        <begin position="455"/>
        <end position="464"/>
    </location>
</feature>
<dbReference type="PANTHER" id="PTHR38165">
    <property type="match status" value="1"/>
</dbReference>
<dbReference type="EMBL" id="SKBQ01000020">
    <property type="protein sequence ID" value="TPX15562.1"/>
    <property type="molecule type" value="Genomic_DNA"/>
</dbReference>
<evidence type="ECO:0000256" key="1">
    <source>
        <dbReference type="SAM" id="MobiDB-lite"/>
    </source>
</evidence>
<dbReference type="RefSeq" id="XP_030997273.1">
    <property type="nucleotide sequence ID" value="XM_031138651.1"/>
</dbReference>
<dbReference type="InParanoid" id="A0A507AZZ7"/>
<evidence type="ECO:0000313" key="3">
    <source>
        <dbReference type="EMBL" id="TPX15562.1"/>
    </source>
</evidence>
<dbReference type="Proteomes" id="UP000319257">
    <property type="component" value="Unassembled WGS sequence"/>
</dbReference>
<sequence>MGFSFDSLFRPQQQQKVVEEQPPSSNAVTAAATTPATTQISLKNTTPSANVYVTVTGLDTSRNNARWLLQSDGATGYWPASPGDDHAALAADCSIALGGPGSSRTVAVPHLAGARIYFSRDRPLHFELNRGGPGGGAALVEPSITNAADANYGVAWDFCEFTYDDRQLFVNITYVDFVSIPTALQLESETPGAAVQRVAGIRAGGLDDICARLQDQQARDGAGWGSLVVKAPAGGGGGGNLRALSPNSGMVLQPGLFAGYYEPYVDAVWAKYRSADLRVDTQGSWGVVTGRVGGGSAGGEDTLDFPGVGSFPRPSTRDVFSCDTGAFARYAANGDEMGNITARLAAALNRSTLLLNGDQPDGERAETFYPPGGVTNHYARILHAASVDGRGYAFPYDDVGAEGAPDQAGTVFDGAPKLLTVYIGGFDDGGSAAVEAAAQGAAKAEVAEAATANVVKKEEERSGGDGEEEGGGRLKARLASVRGSVRRVLSRRLGPGRRAQKVA</sequence>
<dbReference type="InterPro" id="IPR037398">
    <property type="entry name" value="Glyco_hydro_64_fam"/>
</dbReference>
<evidence type="ECO:0000313" key="4">
    <source>
        <dbReference type="Proteomes" id="UP000319257"/>
    </source>
</evidence>
<dbReference type="OrthoDB" id="5290283at2759"/>
<accession>A0A507AZZ7</accession>
<protein>
    <recommendedName>
        <fullName evidence="2">GH64 domain-containing protein</fullName>
    </recommendedName>
</protein>
<organism evidence="3 4">
    <name type="scientific">Thyridium curvatum</name>
    <dbReference type="NCBI Taxonomy" id="1093900"/>
    <lineage>
        <taxon>Eukaryota</taxon>
        <taxon>Fungi</taxon>
        <taxon>Dikarya</taxon>
        <taxon>Ascomycota</taxon>
        <taxon>Pezizomycotina</taxon>
        <taxon>Sordariomycetes</taxon>
        <taxon>Sordariomycetidae</taxon>
        <taxon>Thyridiales</taxon>
        <taxon>Thyridiaceae</taxon>
        <taxon>Thyridium</taxon>
    </lineage>
</organism>
<keyword evidence="4" id="KW-1185">Reference proteome</keyword>
<dbReference type="InterPro" id="IPR042517">
    <property type="entry name" value="Glyco_hydro_64_N_2"/>
</dbReference>
<feature type="domain" description="GH64" evidence="2">
    <location>
        <begin position="31"/>
        <end position="416"/>
    </location>
</feature>
<feature type="compositionally biased region" description="Low complexity" evidence="1">
    <location>
        <begin position="11"/>
        <end position="29"/>
    </location>
</feature>
<feature type="region of interest" description="Disordered" evidence="1">
    <location>
        <begin position="454"/>
        <end position="478"/>
    </location>
</feature>
<dbReference type="AlphaFoldDB" id="A0A507AZZ7"/>
<gene>
    <name evidence="3" type="ORF">E0L32_004260</name>
</gene>
<dbReference type="CDD" id="cd09220">
    <property type="entry name" value="GH64-GluB-like"/>
    <property type="match status" value="1"/>
</dbReference>
<dbReference type="Gene3D" id="3.30.920.50">
    <property type="entry name" value="Beta-1,3-glucanase, C-terminal domain"/>
    <property type="match status" value="1"/>
</dbReference>
<dbReference type="InterPro" id="IPR037176">
    <property type="entry name" value="Osmotin/thaumatin-like_sf"/>
</dbReference>
<comment type="caution">
    <text evidence="3">The sequence shown here is derived from an EMBL/GenBank/DDBJ whole genome shotgun (WGS) entry which is preliminary data.</text>
</comment>
<dbReference type="PROSITE" id="PS52006">
    <property type="entry name" value="GH64"/>
    <property type="match status" value="1"/>
</dbReference>
<reference evidence="3 4" key="1">
    <citation type="submission" date="2019-06" db="EMBL/GenBank/DDBJ databases">
        <title>Draft genome sequence of the filamentous fungus Phialemoniopsis curvata isolated from diesel fuel.</title>
        <authorList>
            <person name="Varaljay V.A."/>
            <person name="Lyon W.J."/>
            <person name="Crouch A.L."/>
            <person name="Drake C.E."/>
            <person name="Hollomon J.M."/>
            <person name="Nadeau L.J."/>
            <person name="Nunn H.S."/>
            <person name="Stevenson B.S."/>
            <person name="Bojanowski C.L."/>
            <person name="Crookes-Goodson W.J."/>
        </authorList>
    </citation>
    <scope>NUCLEOTIDE SEQUENCE [LARGE SCALE GENOMIC DNA]</scope>
    <source>
        <strain evidence="3 4">D216</strain>
    </source>
</reference>
<dbReference type="PANTHER" id="PTHR38165:SF1">
    <property type="entry name" value="GLUCANASE B"/>
    <property type="match status" value="1"/>
</dbReference>
<proteinExistence type="predicted"/>
<name>A0A507AZZ7_9PEZI</name>
<dbReference type="Pfam" id="PF16483">
    <property type="entry name" value="Glyco_hydro_64"/>
    <property type="match status" value="1"/>
</dbReference>
<feature type="region of interest" description="Disordered" evidence="1">
    <location>
        <begin position="1"/>
        <end position="29"/>
    </location>
</feature>
<dbReference type="Gene3D" id="2.60.110.10">
    <property type="entry name" value="Thaumatin"/>
    <property type="match status" value="1"/>
</dbReference>
<dbReference type="GeneID" id="41971707"/>
<dbReference type="InterPro" id="IPR032477">
    <property type="entry name" value="Glyco_hydro_64"/>
</dbReference>
<dbReference type="STRING" id="1093900.A0A507AZZ7"/>
<evidence type="ECO:0000259" key="2">
    <source>
        <dbReference type="PROSITE" id="PS52006"/>
    </source>
</evidence>